<sequence>MVELLQRARAVFHFFFGTLDLPLLGALCLLMVAGLAVLHSVDGPVHAQAMRYGAGLAALWGLSRLPVVTLRAWSPWIYTLSLLPLLAVYVVGTGKYGQRWLNLGVFYLQPSELLKLSLPMMMAWYLHKQPLPPRPRAVLTAAVLIGGPAVLILLQPNLGTATLVTASGVFALLLAGLRWWWMAVALGGLSVAAPLAWFGLLRQYQKDRVLTFLYPENDPLGTGWNIIQSKIAIGSGGLHGKGWGQGTQATLDFLPEYTTDFAFSVLAEEFGWVGVAVVLSLFLFVTARCLWIASQSRCGYSRLLVGTTGLVFFVYVVVNGGMISGLLPVVGVPMPLISYGGTSAVSLLASFGLVMAARQHQPVHAT</sequence>
<feature type="transmembrane region" description="Helical" evidence="11">
    <location>
        <begin position="336"/>
        <end position="357"/>
    </location>
</feature>
<dbReference type="UniPathway" id="UPA00219"/>
<dbReference type="EMBL" id="NIVS01000020">
    <property type="protein sequence ID" value="OWQ54128.1"/>
    <property type="molecule type" value="Genomic_DNA"/>
</dbReference>
<comment type="caution">
    <text evidence="12">The sequence shown here is derived from an EMBL/GenBank/DDBJ whole genome shotgun (WGS) entry which is preliminary data.</text>
</comment>
<comment type="caution">
    <text evidence="11">Lacks conserved residue(s) required for the propagation of feature annotation.</text>
</comment>
<dbReference type="GO" id="GO:0008360">
    <property type="term" value="P:regulation of cell shape"/>
    <property type="evidence" value="ECO:0007669"/>
    <property type="project" value="UniProtKB-KW"/>
</dbReference>
<keyword evidence="5 11" id="KW-0812">Transmembrane</keyword>
<evidence type="ECO:0000256" key="9">
    <source>
        <dbReference type="ARBA" id="ARBA00023136"/>
    </source>
</evidence>
<organism evidence="12 13">
    <name type="scientific">Stenotrophomonas maltophilia</name>
    <name type="common">Pseudomonas maltophilia</name>
    <name type="synonym">Xanthomonas maltophilia</name>
    <dbReference type="NCBI Taxonomy" id="40324"/>
    <lineage>
        <taxon>Bacteria</taxon>
        <taxon>Pseudomonadati</taxon>
        <taxon>Pseudomonadota</taxon>
        <taxon>Gammaproteobacteria</taxon>
        <taxon>Lysobacterales</taxon>
        <taxon>Lysobacteraceae</taxon>
        <taxon>Stenotrophomonas</taxon>
        <taxon>Stenotrophomonas maltophilia group</taxon>
    </lineage>
</organism>
<evidence type="ECO:0000313" key="13">
    <source>
        <dbReference type="Proteomes" id="UP000198157"/>
    </source>
</evidence>
<dbReference type="InterPro" id="IPR018365">
    <property type="entry name" value="Cell_cycle_FtsW-rel_CS"/>
</dbReference>
<feature type="transmembrane region" description="Helical" evidence="11">
    <location>
        <begin position="12"/>
        <end position="37"/>
    </location>
</feature>
<dbReference type="GO" id="GO:0015648">
    <property type="term" value="F:lipid-linked peptidoglycan transporter activity"/>
    <property type="evidence" value="ECO:0007669"/>
    <property type="project" value="TreeGrafter"/>
</dbReference>
<evidence type="ECO:0000256" key="5">
    <source>
        <dbReference type="ARBA" id="ARBA00022692"/>
    </source>
</evidence>
<evidence type="ECO:0000256" key="4">
    <source>
        <dbReference type="ARBA" id="ARBA00022679"/>
    </source>
</evidence>
<comment type="pathway">
    <text evidence="11">Cell wall biogenesis; peptidoglycan biosynthesis.</text>
</comment>
<dbReference type="Pfam" id="PF01098">
    <property type="entry name" value="FTSW_RODA_SPOVE"/>
    <property type="match status" value="1"/>
</dbReference>
<dbReference type="GO" id="GO:0005886">
    <property type="term" value="C:plasma membrane"/>
    <property type="evidence" value="ECO:0007669"/>
    <property type="project" value="UniProtKB-SubCell"/>
</dbReference>
<dbReference type="PANTHER" id="PTHR30474:SF1">
    <property type="entry name" value="PEPTIDOGLYCAN GLYCOSYLTRANSFERASE MRDB"/>
    <property type="match status" value="1"/>
</dbReference>
<dbReference type="Proteomes" id="UP000198157">
    <property type="component" value="Unassembled WGS sequence"/>
</dbReference>
<dbReference type="PANTHER" id="PTHR30474">
    <property type="entry name" value="CELL CYCLE PROTEIN"/>
    <property type="match status" value="1"/>
</dbReference>
<evidence type="ECO:0000256" key="7">
    <source>
        <dbReference type="ARBA" id="ARBA00022984"/>
    </source>
</evidence>
<dbReference type="GO" id="GO:0008955">
    <property type="term" value="F:peptidoglycan glycosyltransferase activity"/>
    <property type="evidence" value="ECO:0007669"/>
    <property type="project" value="UniProtKB-UniRule"/>
</dbReference>
<keyword evidence="10 11" id="KW-0961">Cell wall biogenesis/degradation</keyword>
<dbReference type="EC" id="2.4.99.28" evidence="11"/>
<evidence type="ECO:0000256" key="8">
    <source>
        <dbReference type="ARBA" id="ARBA00022989"/>
    </source>
</evidence>
<evidence type="ECO:0000313" key="12">
    <source>
        <dbReference type="EMBL" id="OWQ54128.1"/>
    </source>
</evidence>
<comment type="subcellular location">
    <subcellularLocation>
        <location evidence="11">Cell inner membrane</location>
        <topology evidence="11">Multi-pass membrane protein</topology>
    </subcellularLocation>
    <subcellularLocation>
        <location evidence="1">Membrane</location>
        <topology evidence="1">Multi-pass membrane protein</topology>
    </subcellularLocation>
</comment>
<dbReference type="GO" id="GO:0009252">
    <property type="term" value="P:peptidoglycan biosynthetic process"/>
    <property type="evidence" value="ECO:0007669"/>
    <property type="project" value="UniProtKB-UniRule"/>
</dbReference>
<evidence type="ECO:0000256" key="1">
    <source>
        <dbReference type="ARBA" id="ARBA00004141"/>
    </source>
</evidence>
<comment type="function">
    <text evidence="11">Peptidoglycan polymerase that is essential for cell wall elongation.</text>
</comment>
<dbReference type="HAMAP" id="MF_02079">
    <property type="entry name" value="PGT_RodA"/>
    <property type="match status" value="1"/>
</dbReference>
<reference evidence="12 13" key="1">
    <citation type="submission" date="2017-06" db="EMBL/GenBank/DDBJ databases">
        <authorList>
            <person name="Kim H.J."/>
            <person name="Triplett B.A."/>
        </authorList>
    </citation>
    <scope>NUCLEOTIDE SEQUENCE [LARGE SCALE GENOMIC DNA]</scope>
    <source>
        <strain evidence="12 13">13146</strain>
    </source>
</reference>
<keyword evidence="6 11" id="KW-0133">Cell shape</keyword>
<dbReference type="GO" id="GO:0071555">
    <property type="term" value="P:cell wall organization"/>
    <property type="evidence" value="ECO:0007669"/>
    <property type="project" value="UniProtKB-KW"/>
</dbReference>
<keyword evidence="4 11" id="KW-0808">Transferase</keyword>
<keyword evidence="3 11" id="KW-0328">Glycosyltransferase</keyword>
<dbReference type="PROSITE" id="PS00428">
    <property type="entry name" value="FTSW_RODA_SPOVE"/>
    <property type="match status" value="1"/>
</dbReference>
<dbReference type="OrthoDB" id="9768187at2"/>
<feature type="transmembrane region" description="Helical" evidence="11">
    <location>
        <begin position="270"/>
        <end position="291"/>
    </location>
</feature>
<keyword evidence="8 11" id="KW-1133">Transmembrane helix</keyword>
<comment type="similarity">
    <text evidence="11">Belongs to the SEDS family. MrdB/RodA subfamily.</text>
</comment>
<dbReference type="InterPro" id="IPR001182">
    <property type="entry name" value="FtsW/RodA"/>
</dbReference>
<comment type="catalytic activity">
    <reaction evidence="11">
        <text>[GlcNAc-(1-&gt;4)-Mur2Ac(oyl-L-Ala-gamma-D-Glu-L-Lys-D-Ala-D-Ala)](n)-di-trans,octa-cis-undecaprenyl diphosphate + beta-D-GlcNAc-(1-&gt;4)-Mur2Ac(oyl-L-Ala-gamma-D-Glu-L-Lys-D-Ala-D-Ala)-di-trans,octa-cis-undecaprenyl diphosphate = [GlcNAc-(1-&gt;4)-Mur2Ac(oyl-L-Ala-gamma-D-Glu-L-Lys-D-Ala-D-Ala)](n+1)-di-trans,octa-cis-undecaprenyl diphosphate + di-trans,octa-cis-undecaprenyl diphosphate + H(+)</text>
        <dbReference type="Rhea" id="RHEA:23708"/>
        <dbReference type="Rhea" id="RHEA-COMP:9602"/>
        <dbReference type="Rhea" id="RHEA-COMP:9603"/>
        <dbReference type="ChEBI" id="CHEBI:15378"/>
        <dbReference type="ChEBI" id="CHEBI:58405"/>
        <dbReference type="ChEBI" id="CHEBI:60033"/>
        <dbReference type="ChEBI" id="CHEBI:78435"/>
        <dbReference type="EC" id="2.4.99.28"/>
    </reaction>
</comment>
<keyword evidence="9 11" id="KW-0472">Membrane</keyword>
<dbReference type="InterPro" id="IPR011923">
    <property type="entry name" value="RodA/MrdB"/>
</dbReference>
<dbReference type="AlphaFoldDB" id="A0A246HN69"/>
<dbReference type="GO" id="GO:0032153">
    <property type="term" value="C:cell division site"/>
    <property type="evidence" value="ECO:0007669"/>
    <property type="project" value="TreeGrafter"/>
</dbReference>
<accession>A0A246HN69</accession>
<proteinExistence type="inferred from homology"/>
<keyword evidence="11" id="KW-0997">Cell inner membrane</keyword>
<keyword evidence="2 11" id="KW-1003">Cell membrane</keyword>
<evidence type="ECO:0000256" key="6">
    <source>
        <dbReference type="ARBA" id="ARBA00022960"/>
    </source>
</evidence>
<evidence type="ECO:0000256" key="3">
    <source>
        <dbReference type="ARBA" id="ARBA00022676"/>
    </source>
</evidence>
<evidence type="ECO:0000256" key="2">
    <source>
        <dbReference type="ARBA" id="ARBA00022475"/>
    </source>
</evidence>
<dbReference type="NCBIfam" id="TIGR02210">
    <property type="entry name" value="rodA_shape"/>
    <property type="match status" value="1"/>
</dbReference>
<name>A0A246HN69_STEMA</name>
<gene>
    <name evidence="11" type="primary">mrdB</name>
    <name evidence="11" type="synonym">rodA</name>
    <name evidence="12" type="ORF">CEE60_10800</name>
</gene>
<feature type="transmembrane region" description="Helical" evidence="11">
    <location>
        <begin position="303"/>
        <end position="330"/>
    </location>
</feature>
<evidence type="ECO:0000256" key="11">
    <source>
        <dbReference type="HAMAP-Rule" id="MF_02079"/>
    </source>
</evidence>
<dbReference type="GO" id="GO:0051301">
    <property type="term" value="P:cell division"/>
    <property type="evidence" value="ECO:0007669"/>
    <property type="project" value="InterPro"/>
</dbReference>
<protein>
    <recommendedName>
        <fullName evidence="11">Peptidoglycan glycosyltransferase MrdB</fullName>
        <shortName evidence="11">PGT</shortName>
        <ecNumber evidence="11">2.4.99.28</ecNumber>
    </recommendedName>
    <alternativeName>
        <fullName evidence="11">Cell elongation protein RodA</fullName>
    </alternativeName>
    <alternativeName>
        <fullName evidence="11">Cell wall polymerase</fullName>
    </alternativeName>
    <alternativeName>
        <fullName evidence="11">Peptidoglycan polymerase</fullName>
        <shortName evidence="11">PG polymerase</shortName>
    </alternativeName>
</protein>
<feature type="transmembrane region" description="Helical" evidence="11">
    <location>
        <begin position="73"/>
        <end position="92"/>
    </location>
</feature>
<feature type="transmembrane region" description="Helical" evidence="11">
    <location>
        <begin position="137"/>
        <end position="154"/>
    </location>
</feature>
<keyword evidence="7 11" id="KW-0573">Peptidoglycan synthesis</keyword>
<evidence type="ECO:0000256" key="10">
    <source>
        <dbReference type="ARBA" id="ARBA00023316"/>
    </source>
</evidence>